<keyword evidence="2" id="KW-0808">Transferase</keyword>
<gene>
    <name evidence="2" type="ORF">ES724_08225</name>
</gene>
<dbReference type="CDD" id="cd02440">
    <property type="entry name" value="AdoMet_MTases"/>
    <property type="match status" value="1"/>
</dbReference>
<accession>A0A5C6ZVG2</accession>
<dbReference type="Pfam" id="PF08242">
    <property type="entry name" value="Methyltransf_12"/>
    <property type="match status" value="1"/>
</dbReference>
<comment type="caution">
    <text evidence="2">The sequence shown here is derived from an EMBL/GenBank/DDBJ whole genome shotgun (WGS) entry which is preliminary data.</text>
</comment>
<dbReference type="OrthoDB" id="9770553at2"/>
<reference evidence="2 3" key="1">
    <citation type="submission" date="2019-08" db="EMBL/GenBank/DDBJ databases">
        <title>Genome sequence of Gillisia hiemivivida IC154 (type strain).</title>
        <authorList>
            <person name="Bowman J.P."/>
        </authorList>
    </citation>
    <scope>NUCLEOTIDE SEQUENCE [LARGE SCALE GENOMIC DNA]</scope>
    <source>
        <strain evidence="2 3">IC154</strain>
    </source>
</reference>
<proteinExistence type="predicted"/>
<dbReference type="RefSeq" id="WP_146931982.1">
    <property type="nucleotide sequence ID" value="NZ_CBCSHZ010000006.1"/>
</dbReference>
<evidence type="ECO:0000313" key="2">
    <source>
        <dbReference type="EMBL" id="TXD93900.1"/>
    </source>
</evidence>
<dbReference type="Gene3D" id="3.40.50.150">
    <property type="entry name" value="Vaccinia Virus protein VP39"/>
    <property type="match status" value="1"/>
</dbReference>
<dbReference type="GO" id="GO:0008168">
    <property type="term" value="F:methyltransferase activity"/>
    <property type="evidence" value="ECO:0007669"/>
    <property type="project" value="UniProtKB-KW"/>
</dbReference>
<evidence type="ECO:0000259" key="1">
    <source>
        <dbReference type="Pfam" id="PF08242"/>
    </source>
</evidence>
<keyword evidence="3" id="KW-1185">Reference proteome</keyword>
<dbReference type="Proteomes" id="UP000321367">
    <property type="component" value="Unassembled WGS sequence"/>
</dbReference>
<dbReference type="PANTHER" id="PTHR43861">
    <property type="entry name" value="TRANS-ACONITATE 2-METHYLTRANSFERASE-RELATED"/>
    <property type="match status" value="1"/>
</dbReference>
<name>A0A5C6ZVG2_9FLAO</name>
<dbReference type="InterPro" id="IPR013217">
    <property type="entry name" value="Methyltransf_12"/>
</dbReference>
<feature type="domain" description="Methyltransferase type 12" evidence="1">
    <location>
        <begin position="67"/>
        <end position="160"/>
    </location>
</feature>
<dbReference type="AlphaFoldDB" id="A0A5C6ZVG2"/>
<dbReference type="InterPro" id="IPR029063">
    <property type="entry name" value="SAM-dependent_MTases_sf"/>
</dbReference>
<keyword evidence="2" id="KW-0489">Methyltransferase</keyword>
<dbReference type="GO" id="GO:0032259">
    <property type="term" value="P:methylation"/>
    <property type="evidence" value="ECO:0007669"/>
    <property type="project" value="UniProtKB-KW"/>
</dbReference>
<dbReference type="EMBL" id="VORY01000007">
    <property type="protein sequence ID" value="TXD93900.1"/>
    <property type="molecule type" value="Genomic_DNA"/>
</dbReference>
<evidence type="ECO:0000313" key="3">
    <source>
        <dbReference type="Proteomes" id="UP000321367"/>
    </source>
</evidence>
<protein>
    <submittedName>
        <fullName evidence="2">Class I SAM-dependent methyltransferase</fullName>
    </submittedName>
</protein>
<sequence length="267" mass="31713">MSIKRTEDVNLKQKEFYETKKKNLATKIWSYFRNGILNQTRKSLGVERQILDLHTSWLGDLSDKKVLDLGCYAGNSLSFYLAKNSKEYIAIDLSEVGINRLSERLKDLRTAKAYTVDFLSSEFKENNFDIIYAYGVLHHFKNVNQLIERLQDKLNEDGKIISYDPLETSIPIKIIRSLYRPFQSDKEWEWPFTKKVYFKFENAFEILERRAILGKSKWFFLLNLLPYTADKKISISKEWHIEDWEKSQYSNSHMFSCMHLTILMKKK</sequence>
<dbReference type="SUPFAM" id="SSF53335">
    <property type="entry name" value="S-adenosyl-L-methionine-dependent methyltransferases"/>
    <property type="match status" value="1"/>
</dbReference>
<organism evidence="2 3">
    <name type="scientific">Gillisia hiemivivida</name>
    <dbReference type="NCBI Taxonomy" id="291190"/>
    <lineage>
        <taxon>Bacteria</taxon>
        <taxon>Pseudomonadati</taxon>
        <taxon>Bacteroidota</taxon>
        <taxon>Flavobacteriia</taxon>
        <taxon>Flavobacteriales</taxon>
        <taxon>Flavobacteriaceae</taxon>
        <taxon>Gillisia</taxon>
    </lineage>
</organism>